<gene>
    <name evidence="4" type="ORF">FA15DRAFT_694218</name>
</gene>
<feature type="transmembrane region" description="Helical" evidence="2">
    <location>
        <begin position="172"/>
        <end position="191"/>
    </location>
</feature>
<dbReference type="AlphaFoldDB" id="A0A5C3KXH0"/>
<feature type="region of interest" description="Disordered" evidence="1">
    <location>
        <begin position="303"/>
        <end position="325"/>
    </location>
</feature>
<evidence type="ECO:0000259" key="3">
    <source>
        <dbReference type="Pfam" id="PF20151"/>
    </source>
</evidence>
<evidence type="ECO:0000256" key="1">
    <source>
        <dbReference type="SAM" id="MobiDB-lite"/>
    </source>
</evidence>
<keyword evidence="5" id="KW-1185">Reference proteome</keyword>
<evidence type="ECO:0000313" key="5">
    <source>
        <dbReference type="Proteomes" id="UP000307440"/>
    </source>
</evidence>
<feature type="transmembrane region" description="Helical" evidence="2">
    <location>
        <begin position="49"/>
        <end position="69"/>
    </location>
</feature>
<feature type="domain" description="DUF6533" evidence="3">
    <location>
        <begin position="21"/>
        <end position="63"/>
    </location>
</feature>
<evidence type="ECO:0000256" key="2">
    <source>
        <dbReference type="SAM" id="Phobius"/>
    </source>
</evidence>
<accession>A0A5C3KXH0</accession>
<keyword evidence="2" id="KW-0812">Transmembrane</keyword>
<sequence length="325" mass="36263">MDIDVADFLLVTNNVIATKFTYVIAATLLYYDMALTFEQEVTRVWGSKMTLGTWLFLLNRYVPALMYMMDLGALYTFEYNGDVPACRNLGLVSTLLSVPTLATVKAILIMRTHALYQNRKLLYALSGFAVFAVIYMIAGWMIVLSGVGVAAIGGNGIMGCLPPSCAKLSCRAFSASFWIMWLTFETIIFWLTARKCWIAYSADGRFGHSRHSKMVSVLFRDGLIYYMIIILLSLLNFFMWVFHPYGIYLAVGILRALQATICSRLLLNIRGMLAPQPTTTFQMSTFRVASLHPQPTEALTLTSDSMEGSSGQEVSVDQKNSNPIA</sequence>
<evidence type="ECO:0000313" key="4">
    <source>
        <dbReference type="EMBL" id="TFK24850.1"/>
    </source>
</evidence>
<feature type="transmembrane region" description="Helical" evidence="2">
    <location>
        <begin position="20"/>
        <end position="37"/>
    </location>
</feature>
<dbReference type="Proteomes" id="UP000307440">
    <property type="component" value="Unassembled WGS sequence"/>
</dbReference>
<organism evidence="4 5">
    <name type="scientific">Coprinopsis marcescibilis</name>
    <name type="common">Agaric fungus</name>
    <name type="synonym">Psathyrella marcescibilis</name>
    <dbReference type="NCBI Taxonomy" id="230819"/>
    <lineage>
        <taxon>Eukaryota</taxon>
        <taxon>Fungi</taxon>
        <taxon>Dikarya</taxon>
        <taxon>Basidiomycota</taxon>
        <taxon>Agaricomycotina</taxon>
        <taxon>Agaricomycetes</taxon>
        <taxon>Agaricomycetidae</taxon>
        <taxon>Agaricales</taxon>
        <taxon>Agaricineae</taxon>
        <taxon>Psathyrellaceae</taxon>
        <taxon>Coprinopsis</taxon>
    </lineage>
</organism>
<dbReference type="OrthoDB" id="2958007at2759"/>
<name>A0A5C3KXH0_COPMA</name>
<feature type="transmembrane region" description="Helical" evidence="2">
    <location>
        <begin position="223"/>
        <end position="241"/>
    </location>
</feature>
<feature type="transmembrane region" description="Helical" evidence="2">
    <location>
        <begin position="89"/>
        <end position="109"/>
    </location>
</feature>
<keyword evidence="2" id="KW-0472">Membrane</keyword>
<keyword evidence="2" id="KW-1133">Transmembrane helix</keyword>
<proteinExistence type="predicted"/>
<dbReference type="InterPro" id="IPR045340">
    <property type="entry name" value="DUF6533"/>
</dbReference>
<dbReference type="Pfam" id="PF20151">
    <property type="entry name" value="DUF6533"/>
    <property type="match status" value="1"/>
</dbReference>
<feature type="transmembrane region" description="Helical" evidence="2">
    <location>
        <begin position="247"/>
        <end position="267"/>
    </location>
</feature>
<reference evidence="4 5" key="1">
    <citation type="journal article" date="2019" name="Nat. Ecol. Evol.">
        <title>Megaphylogeny resolves global patterns of mushroom evolution.</title>
        <authorList>
            <person name="Varga T."/>
            <person name="Krizsan K."/>
            <person name="Foldi C."/>
            <person name="Dima B."/>
            <person name="Sanchez-Garcia M."/>
            <person name="Sanchez-Ramirez S."/>
            <person name="Szollosi G.J."/>
            <person name="Szarkandi J.G."/>
            <person name="Papp V."/>
            <person name="Albert L."/>
            <person name="Andreopoulos W."/>
            <person name="Angelini C."/>
            <person name="Antonin V."/>
            <person name="Barry K.W."/>
            <person name="Bougher N.L."/>
            <person name="Buchanan P."/>
            <person name="Buyck B."/>
            <person name="Bense V."/>
            <person name="Catcheside P."/>
            <person name="Chovatia M."/>
            <person name="Cooper J."/>
            <person name="Damon W."/>
            <person name="Desjardin D."/>
            <person name="Finy P."/>
            <person name="Geml J."/>
            <person name="Haridas S."/>
            <person name="Hughes K."/>
            <person name="Justo A."/>
            <person name="Karasinski D."/>
            <person name="Kautmanova I."/>
            <person name="Kiss B."/>
            <person name="Kocsube S."/>
            <person name="Kotiranta H."/>
            <person name="LaButti K.M."/>
            <person name="Lechner B.E."/>
            <person name="Liimatainen K."/>
            <person name="Lipzen A."/>
            <person name="Lukacs Z."/>
            <person name="Mihaltcheva S."/>
            <person name="Morgado L.N."/>
            <person name="Niskanen T."/>
            <person name="Noordeloos M.E."/>
            <person name="Ohm R.A."/>
            <person name="Ortiz-Santana B."/>
            <person name="Ovrebo C."/>
            <person name="Racz N."/>
            <person name="Riley R."/>
            <person name="Savchenko A."/>
            <person name="Shiryaev A."/>
            <person name="Soop K."/>
            <person name="Spirin V."/>
            <person name="Szebenyi C."/>
            <person name="Tomsovsky M."/>
            <person name="Tulloss R.E."/>
            <person name="Uehling J."/>
            <person name="Grigoriev I.V."/>
            <person name="Vagvolgyi C."/>
            <person name="Papp T."/>
            <person name="Martin F.M."/>
            <person name="Miettinen O."/>
            <person name="Hibbett D.S."/>
            <person name="Nagy L.G."/>
        </authorList>
    </citation>
    <scope>NUCLEOTIDE SEQUENCE [LARGE SCALE GENOMIC DNA]</scope>
    <source>
        <strain evidence="4 5">CBS 121175</strain>
    </source>
</reference>
<feature type="transmembrane region" description="Helical" evidence="2">
    <location>
        <begin position="121"/>
        <end position="152"/>
    </location>
</feature>
<protein>
    <recommendedName>
        <fullName evidence="3">DUF6533 domain-containing protein</fullName>
    </recommendedName>
</protein>
<dbReference type="EMBL" id="ML210194">
    <property type="protein sequence ID" value="TFK24850.1"/>
    <property type="molecule type" value="Genomic_DNA"/>
</dbReference>